<dbReference type="RefSeq" id="WP_073090235.1">
    <property type="nucleotide sequence ID" value="NZ_FRBC01000016.1"/>
</dbReference>
<accession>A0A1M6V1X5</accession>
<name>A0A1M6V1X5_SELRU</name>
<dbReference type="EMBL" id="FRBC01000016">
    <property type="protein sequence ID" value="SHK75296.1"/>
    <property type="molecule type" value="Genomic_DNA"/>
</dbReference>
<sequence length="188" mass="20095">MDLQDAKQRRLRVWGSVFLLLTAGAGAYHASRAEEPPLVLQQKPVQEEAEVPTGIIGLQQADEGKALRNPFSLLHEREGEIPVQAVKGAEVKQASSHPDIQKIAIKKKEAKKIPAQPKKRADFVLRGIGEGAGGRLALLQTADDTAAVAVGEHVSGWQVTAVGSNTVTLVRDGQVLELPLTMSDMGAN</sequence>
<gene>
    <name evidence="1" type="ORF">SAMN05216582_1163</name>
</gene>
<evidence type="ECO:0000313" key="2">
    <source>
        <dbReference type="Proteomes" id="UP000184263"/>
    </source>
</evidence>
<reference evidence="1 2" key="1">
    <citation type="submission" date="2016-11" db="EMBL/GenBank/DDBJ databases">
        <authorList>
            <person name="Jaros S."/>
            <person name="Januszkiewicz K."/>
            <person name="Wedrychowicz H."/>
        </authorList>
    </citation>
    <scope>NUCLEOTIDE SEQUENCE [LARGE SCALE GENOMIC DNA]</scope>
    <source>
        <strain evidence="1 2">HD4</strain>
    </source>
</reference>
<protein>
    <submittedName>
        <fullName evidence="1">Uncharacterized protein</fullName>
    </submittedName>
</protein>
<organism evidence="1 2">
    <name type="scientific">Selenomonas ruminantium</name>
    <dbReference type="NCBI Taxonomy" id="971"/>
    <lineage>
        <taxon>Bacteria</taxon>
        <taxon>Bacillati</taxon>
        <taxon>Bacillota</taxon>
        <taxon>Negativicutes</taxon>
        <taxon>Selenomonadales</taxon>
        <taxon>Selenomonadaceae</taxon>
        <taxon>Selenomonas</taxon>
    </lineage>
</organism>
<proteinExistence type="predicted"/>
<dbReference type="OrthoDB" id="1667111at2"/>
<dbReference type="Proteomes" id="UP000184263">
    <property type="component" value="Unassembled WGS sequence"/>
</dbReference>
<dbReference type="AlphaFoldDB" id="A0A1M6V1X5"/>
<evidence type="ECO:0000313" key="1">
    <source>
        <dbReference type="EMBL" id="SHK75296.1"/>
    </source>
</evidence>